<sequence length="68" mass="7309">MALHPVRKATLDIPVTRLEIAVRGQRYGYRLLAEAMAEPPAAVAAHLGAARGRRCSLSSGRPGKGRCR</sequence>
<evidence type="ECO:0000313" key="2">
    <source>
        <dbReference type="Proteomes" id="UP000198761"/>
    </source>
</evidence>
<name>A0A1H8FN59_9RHOB</name>
<proteinExistence type="predicted"/>
<dbReference type="STRING" id="933059.SAMN04488103_104212"/>
<protein>
    <submittedName>
        <fullName evidence="1">GntR family transcriptional regulator, histidine utilization repressor</fullName>
    </submittedName>
</protein>
<dbReference type="Proteomes" id="UP000198761">
    <property type="component" value="Unassembled WGS sequence"/>
</dbReference>
<dbReference type="AlphaFoldDB" id="A0A1H8FN59"/>
<keyword evidence="2" id="KW-1185">Reference proteome</keyword>
<gene>
    <name evidence="1" type="ORF">SAMN04488103_104212</name>
</gene>
<evidence type="ECO:0000313" key="1">
    <source>
        <dbReference type="EMBL" id="SEN33143.1"/>
    </source>
</evidence>
<organism evidence="1 2">
    <name type="scientific">Gemmobacter aquatilis</name>
    <dbReference type="NCBI Taxonomy" id="933059"/>
    <lineage>
        <taxon>Bacteria</taxon>
        <taxon>Pseudomonadati</taxon>
        <taxon>Pseudomonadota</taxon>
        <taxon>Alphaproteobacteria</taxon>
        <taxon>Rhodobacterales</taxon>
        <taxon>Paracoccaceae</taxon>
        <taxon>Gemmobacter</taxon>
    </lineage>
</organism>
<dbReference type="RefSeq" id="WP_245749430.1">
    <property type="nucleotide sequence ID" value="NZ_FOCE01000004.1"/>
</dbReference>
<accession>A0A1H8FN59</accession>
<reference evidence="1 2" key="1">
    <citation type="submission" date="2016-10" db="EMBL/GenBank/DDBJ databases">
        <authorList>
            <person name="de Groot N.N."/>
        </authorList>
    </citation>
    <scope>NUCLEOTIDE SEQUENCE [LARGE SCALE GENOMIC DNA]</scope>
    <source>
        <strain evidence="1 2">DSM 3857</strain>
    </source>
</reference>
<dbReference type="EMBL" id="FOCE01000004">
    <property type="protein sequence ID" value="SEN33143.1"/>
    <property type="molecule type" value="Genomic_DNA"/>
</dbReference>